<keyword evidence="3" id="KW-1185">Reference proteome</keyword>
<organism evidence="2 3">
    <name type="scientific">Eleusine coracana subsp. coracana</name>
    <dbReference type="NCBI Taxonomy" id="191504"/>
    <lineage>
        <taxon>Eukaryota</taxon>
        <taxon>Viridiplantae</taxon>
        <taxon>Streptophyta</taxon>
        <taxon>Embryophyta</taxon>
        <taxon>Tracheophyta</taxon>
        <taxon>Spermatophyta</taxon>
        <taxon>Magnoliopsida</taxon>
        <taxon>Liliopsida</taxon>
        <taxon>Poales</taxon>
        <taxon>Poaceae</taxon>
        <taxon>PACMAD clade</taxon>
        <taxon>Chloridoideae</taxon>
        <taxon>Cynodonteae</taxon>
        <taxon>Eleusininae</taxon>
        <taxon>Eleusine</taxon>
    </lineage>
</organism>
<feature type="transmembrane region" description="Helical" evidence="1">
    <location>
        <begin position="6"/>
        <end position="30"/>
    </location>
</feature>
<accession>A0AAV5DNR3</accession>
<comment type="caution">
    <text evidence="2">The sequence shown here is derived from an EMBL/GenBank/DDBJ whole genome shotgun (WGS) entry which is preliminary data.</text>
</comment>
<protein>
    <submittedName>
        <fullName evidence="2">Uncharacterized protein</fullName>
    </submittedName>
</protein>
<sequence>MVCRATWVQFVLSAIPIYVFIAIKVPKWFIKAIHKYRRGLFWKGRDNVNGGSCLMAWGKIKRPIELGGLGILNMEYMS</sequence>
<evidence type="ECO:0000313" key="2">
    <source>
        <dbReference type="EMBL" id="GJN12167.1"/>
    </source>
</evidence>
<gene>
    <name evidence="2" type="primary">ga30422</name>
    <name evidence="2" type="ORF">PR202_ga30422</name>
</gene>
<reference evidence="2" key="1">
    <citation type="journal article" date="2018" name="DNA Res.">
        <title>Multiple hybrid de novo genome assembly of finger millet, an orphan allotetraploid crop.</title>
        <authorList>
            <person name="Hatakeyama M."/>
            <person name="Aluri S."/>
            <person name="Balachadran M.T."/>
            <person name="Sivarajan S.R."/>
            <person name="Patrignani A."/>
            <person name="Gruter S."/>
            <person name="Poveda L."/>
            <person name="Shimizu-Inatsugi R."/>
            <person name="Baeten J."/>
            <person name="Francoijs K.J."/>
            <person name="Nataraja K.N."/>
            <person name="Reddy Y.A.N."/>
            <person name="Phadnis S."/>
            <person name="Ravikumar R.L."/>
            <person name="Schlapbach R."/>
            <person name="Sreeman S.M."/>
            <person name="Shimizu K.K."/>
        </authorList>
    </citation>
    <scope>NUCLEOTIDE SEQUENCE</scope>
</reference>
<dbReference type="EMBL" id="BQKI01000021">
    <property type="protein sequence ID" value="GJN12167.1"/>
    <property type="molecule type" value="Genomic_DNA"/>
</dbReference>
<evidence type="ECO:0000256" key="1">
    <source>
        <dbReference type="SAM" id="Phobius"/>
    </source>
</evidence>
<proteinExistence type="predicted"/>
<dbReference type="Proteomes" id="UP001054889">
    <property type="component" value="Unassembled WGS sequence"/>
</dbReference>
<name>A0AAV5DNR3_ELECO</name>
<evidence type="ECO:0000313" key="3">
    <source>
        <dbReference type="Proteomes" id="UP001054889"/>
    </source>
</evidence>
<keyword evidence="1" id="KW-1133">Transmembrane helix</keyword>
<keyword evidence="1" id="KW-0472">Membrane</keyword>
<reference evidence="2" key="2">
    <citation type="submission" date="2021-12" db="EMBL/GenBank/DDBJ databases">
        <title>Resequencing data analysis of finger millet.</title>
        <authorList>
            <person name="Hatakeyama M."/>
            <person name="Aluri S."/>
            <person name="Balachadran M.T."/>
            <person name="Sivarajan S.R."/>
            <person name="Poveda L."/>
            <person name="Shimizu-Inatsugi R."/>
            <person name="Schlapbach R."/>
            <person name="Sreeman S.M."/>
            <person name="Shimizu K.K."/>
        </authorList>
    </citation>
    <scope>NUCLEOTIDE SEQUENCE</scope>
</reference>
<keyword evidence="1" id="KW-0812">Transmembrane</keyword>
<dbReference type="AlphaFoldDB" id="A0AAV5DNR3"/>